<gene>
    <name evidence="2" type="ORF">DSM112329_00438</name>
</gene>
<keyword evidence="1" id="KW-0812">Transmembrane</keyword>
<feature type="transmembrane region" description="Helical" evidence="1">
    <location>
        <begin position="86"/>
        <end position="112"/>
    </location>
</feature>
<feature type="transmembrane region" description="Helical" evidence="1">
    <location>
        <begin position="52"/>
        <end position="74"/>
    </location>
</feature>
<feature type="transmembrane region" description="Helical" evidence="1">
    <location>
        <begin position="12"/>
        <end position="32"/>
    </location>
</feature>
<organism evidence="2">
    <name type="scientific">Paraconexibacter sp. AEG42_29</name>
    <dbReference type="NCBI Taxonomy" id="2997339"/>
    <lineage>
        <taxon>Bacteria</taxon>
        <taxon>Bacillati</taxon>
        <taxon>Actinomycetota</taxon>
        <taxon>Thermoleophilia</taxon>
        <taxon>Solirubrobacterales</taxon>
        <taxon>Paraconexibacteraceae</taxon>
        <taxon>Paraconexibacter</taxon>
    </lineage>
</organism>
<evidence type="ECO:0000256" key="1">
    <source>
        <dbReference type="SAM" id="Phobius"/>
    </source>
</evidence>
<name>A0AAU7APL3_9ACTN</name>
<dbReference type="AlphaFoldDB" id="A0AAU7APL3"/>
<reference evidence="2" key="1">
    <citation type="submission" date="2022-12" db="EMBL/GenBank/DDBJ databases">
        <title>Paraconexibacter alkalitolerans sp. nov. and Baekduia alba sp. nov., isolated from soil and emended description of the genera Paraconexibacter (Chun et al., 2020) and Baekduia (An et al., 2020).</title>
        <authorList>
            <person name="Vieira S."/>
            <person name="Huber K.J."/>
            <person name="Geppert A."/>
            <person name="Wolf J."/>
            <person name="Neumann-Schaal M."/>
            <person name="Muesken M."/>
            <person name="Overmann J."/>
        </authorList>
    </citation>
    <scope>NUCLEOTIDE SEQUENCE</scope>
    <source>
        <strain evidence="2">AEG42_29</strain>
    </source>
</reference>
<feature type="transmembrane region" description="Helical" evidence="1">
    <location>
        <begin position="132"/>
        <end position="153"/>
    </location>
</feature>
<proteinExistence type="predicted"/>
<keyword evidence="1" id="KW-0472">Membrane</keyword>
<dbReference type="RefSeq" id="WP_354700174.1">
    <property type="nucleotide sequence ID" value="NZ_CP114014.1"/>
</dbReference>
<keyword evidence="1" id="KW-1133">Transmembrane helix</keyword>
<sequence>MARYWIRTVLGIALVAGSVTVASLGIYDLVQIGTCSDGGPYVNVRPCPGDTALEAMALVLSIFVVPFAGIYLIATRVHGLGKAAPGGTGMAATIGGLWFFLLFTCMGAAALVAGDGPAAPDVPGDNGSGARWVAGTFLLMGAPALLAMCVGLARGARRPGRTGR</sequence>
<dbReference type="KEGG" id="parq:DSM112329_00438"/>
<evidence type="ECO:0008006" key="3">
    <source>
        <dbReference type="Google" id="ProtNLM"/>
    </source>
</evidence>
<dbReference type="EMBL" id="CP114014">
    <property type="protein sequence ID" value="XAY03618.1"/>
    <property type="molecule type" value="Genomic_DNA"/>
</dbReference>
<evidence type="ECO:0000313" key="2">
    <source>
        <dbReference type="EMBL" id="XAY03618.1"/>
    </source>
</evidence>
<protein>
    <recommendedName>
        <fullName evidence="3">DUF998 domain-containing protein</fullName>
    </recommendedName>
</protein>
<accession>A0AAU7APL3</accession>